<dbReference type="InterPro" id="IPR058240">
    <property type="entry name" value="rSAM_sf"/>
</dbReference>
<dbReference type="InterPro" id="IPR005839">
    <property type="entry name" value="Methylthiotransferase"/>
</dbReference>
<name>A0A6M4G127_SPHYA</name>
<dbReference type="InterPro" id="IPR007197">
    <property type="entry name" value="rSAM"/>
</dbReference>
<dbReference type="GO" id="GO:0051539">
    <property type="term" value="F:4 iron, 4 sulfur cluster binding"/>
    <property type="evidence" value="ECO:0007669"/>
    <property type="project" value="UniProtKB-KW"/>
</dbReference>
<dbReference type="PROSITE" id="PS51449">
    <property type="entry name" value="MTTASE_N"/>
    <property type="match status" value="1"/>
</dbReference>
<dbReference type="Proteomes" id="UP000502611">
    <property type="component" value="Chromosome"/>
</dbReference>
<dbReference type="SUPFAM" id="SSF102114">
    <property type="entry name" value="Radical SAM enzymes"/>
    <property type="match status" value="1"/>
</dbReference>
<dbReference type="Pfam" id="PF04055">
    <property type="entry name" value="Radical_SAM"/>
    <property type="match status" value="1"/>
</dbReference>
<dbReference type="SMART" id="SM00729">
    <property type="entry name" value="Elp3"/>
    <property type="match status" value="1"/>
</dbReference>
<evidence type="ECO:0000256" key="2">
    <source>
        <dbReference type="ARBA" id="ARBA00022485"/>
    </source>
</evidence>
<dbReference type="PANTHER" id="PTHR11918:SF45">
    <property type="entry name" value="THREONYLCARBAMOYLADENOSINE TRNA METHYLTHIOTRANSFERASE"/>
    <property type="match status" value="1"/>
</dbReference>
<evidence type="ECO:0000313" key="11">
    <source>
        <dbReference type="Proteomes" id="UP000502611"/>
    </source>
</evidence>
<keyword evidence="2" id="KW-0004">4Fe-4S</keyword>
<feature type="domain" description="MTTase N-terminal" evidence="8">
    <location>
        <begin position="2"/>
        <end position="109"/>
    </location>
</feature>
<dbReference type="Gene3D" id="3.80.30.20">
    <property type="entry name" value="tm_1862 like domain"/>
    <property type="match status" value="1"/>
</dbReference>
<dbReference type="InterPro" id="IPR013848">
    <property type="entry name" value="Methylthiotransferase_N"/>
</dbReference>
<accession>A0A6M4G127</accession>
<dbReference type="PROSITE" id="PS01278">
    <property type="entry name" value="MTTASE_RADICAL"/>
    <property type="match status" value="1"/>
</dbReference>
<dbReference type="InterPro" id="IPR023404">
    <property type="entry name" value="rSAM_horseshoe"/>
</dbReference>
<evidence type="ECO:0000259" key="8">
    <source>
        <dbReference type="PROSITE" id="PS51449"/>
    </source>
</evidence>
<dbReference type="EMBL" id="CP053021">
    <property type="protein sequence ID" value="QJR00779.1"/>
    <property type="molecule type" value="Genomic_DNA"/>
</dbReference>
<dbReference type="AlphaFoldDB" id="A0A6M4G127"/>
<gene>
    <name evidence="10" type="primary">mtaB</name>
    <name evidence="10" type="ORF">HH800_00350</name>
</gene>
<evidence type="ECO:0000256" key="7">
    <source>
        <dbReference type="ARBA" id="ARBA00023014"/>
    </source>
</evidence>
<dbReference type="InterPro" id="IPR038135">
    <property type="entry name" value="Methylthiotransferase_N_sf"/>
</dbReference>
<dbReference type="InterPro" id="IPR020612">
    <property type="entry name" value="Methylthiotransferase_CS"/>
</dbReference>
<dbReference type="PROSITE" id="PS51918">
    <property type="entry name" value="RADICAL_SAM"/>
    <property type="match status" value="1"/>
</dbReference>
<evidence type="ECO:0000256" key="4">
    <source>
        <dbReference type="ARBA" id="ARBA00022691"/>
    </source>
</evidence>
<dbReference type="NCBIfam" id="TIGR00089">
    <property type="entry name" value="MiaB/RimO family radical SAM methylthiotransferase"/>
    <property type="match status" value="1"/>
</dbReference>
<organism evidence="10 11">
    <name type="scientific">Sphingobium yanoikuyae</name>
    <name type="common">Sphingomonas yanoikuyae</name>
    <dbReference type="NCBI Taxonomy" id="13690"/>
    <lineage>
        <taxon>Bacteria</taxon>
        <taxon>Pseudomonadati</taxon>
        <taxon>Pseudomonadota</taxon>
        <taxon>Alphaproteobacteria</taxon>
        <taxon>Sphingomonadales</taxon>
        <taxon>Sphingomonadaceae</taxon>
        <taxon>Sphingobium</taxon>
    </lineage>
</organism>
<protein>
    <submittedName>
        <fullName evidence="10">tRNA (N(6)-L-threonylcarbamoyladenosine(37)-C(2))-methylthiotransferase MtaB</fullName>
    </submittedName>
</protein>
<dbReference type="GO" id="GO:0046872">
    <property type="term" value="F:metal ion binding"/>
    <property type="evidence" value="ECO:0007669"/>
    <property type="project" value="UniProtKB-KW"/>
</dbReference>
<dbReference type="CDD" id="cd01335">
    <property type="entry name" value="Radical_SAM"/>
    <property type="match status" value="1"/>
</dbReference>
<evidence type="ECO:0000259" key="9">
    <source>
        <dbReference type="PROSITE" id="PS51918"/>
    </source>
</evidence>
<evidence type="ECO:0000256" key="6">
    <source>
        <dbReference type="ARBA" id="ARBA00023004"/>
    </source>
</evidence>
<reference evidence="10 11" key="1">
    <citation type="submission" date="2020-04" db="EMBL/GenBank/DDBJ databases">
        <title>The Whole Genome Analysis of High salt-tolerant Sphingobium yanoikuyae YC-XJ2 with Aryl organophosphorus flame retardants (aryl-OPFRs)-degrading capacity and characteristics of Related phosphotriesterase.</title>
        <authorList>
            <person name="Li X."/>
        </authorList>
    </citation>
    <scope>NUCLEOTIDE SEQUENCE [LARGE SCALE GENOMIC DNA]</scope>
    <source>
        <strain evidence="10 11">YC-XJ2</strain>
    </source>
</reference>
<keyword evidence="6" id="KW-0408">Iron</keyword>
<keyword evidence="5" id="KW-0479">Metal-binding</keyword>
<dbReference type="SFLD" id="SFLDS00029">
    <property type="entry name" value="Radical_SAM"/>
    <property type="match status" value="1"/>
</dbReference>
<dbReference type="NCBIfam" id="TIGR01579">
    <property type="entry name" value="MiaB-like-C"/>
    <property type="match status" value="1"/>
</dbReference>
<dbReference type="InterPro" id="IPR006638">
    <property type="entry name" value="Elp3/MiaA/NifB-like_rSAM"/>
</dbReference>
<evidence type="ECO:0000313" key="10">
    <source>
        <dbReference type="EMBL" id="QJR00779.1"/>
    </source>
</evidence>
<dbReference type="RefSeq" id="WP_169859783.1">
    <property type="nucleotide sequence ID" value="NZ_CP053021.1"/>
</dbReference>
<sequence>MPGPDIITLGCRLNIAESEAIREIVGREMAGAQDDLIVVNSCAVTAEAVRQTRQAIRRARRDRPDARILVTGCAAQTEPQTFAAMAEVDGVIGNREKLEAAAFVPVADKVNVSDIMAVRDTAPHMASAFAEHARAFLEVQNGCDHRCTFCIIPYGRGNSRSVPAGAVIDKAKQLVDAGYGEIVLTGVDVTSYGPDLPGSPSLGQLVERLLRHVPDLPRLRLSSIDSVEIDERLFDLIAHEPRMMPHLHLSLQAGDDMILKRMKRRHARADAVRIVERVKAARPDISIGADIIAGFPTEDEAMFANSLALVADCDIVHGHIFPYSPRTGTPAARMPQLDRATIKARAALLRDACAAQRDAWLARLVGTRQSVLVERNGLSGHAENFAPVRFTTPQPPSTIVAARISGLENGALIAQEAQ</sequence>
<evidence type="ECO:0000256" key="5">
    <source>
        <dbReference type="ARBA" id="ARBA00022723"/>
    </source>
</evidence>
<dbReference type="Gene3D" id="3.40.50.12160">
    <property type="entry name" value="Methylthiotransferase, N-terminal domain"/>
    <property type="match status" value="1"/>
</dbReference>
<dbReference type="Pfam" id="PF00919">
    <property type="entry name" value="UPF0004"/>
    <property type="match status" value="1"/>
</dbReference>
<comment type="cofactor">
    <cofactor evidence="1">
        <name>[4Fe-4S] cluster</name>
        <dbReference type="ChEBI" id="CHEBI:49883"/>
    </cofactor>
</comment>
<dbReference type="PANTHER" id="PTHR11918">
    <property type="entry name" value="RADICAL SAM PROTEINS"/>
    <property type="match status" value="1"/>
</dbReference>
<dbReference type="InterPro" id="IPR006467">
    <property type="entry name" value="MiaB-like_bact"/>
</dbReference>
<evidence type="ECO:0000256" key="1">
    <source>
        <dbReference type="ARBA" id="ARBA00001966"/>
    </source>
</evidence>
<dbReference type="GO" id="GO:0035598">
    <property type="term" value="F:tRNA (N(6)-L-threonylcarbamoyladenosine(37)-C(2))-methylthiotransferase activity"/>
    <property type="evidence" value="ECO:0007669"/>
    <property type="project" value="TreeGrafter"/>
</dbReference>
<feature type="domain" description="Radical SAM core" evidence="9">
    <location>
        <begin position="129"/>
        <end position="362"/>
    </location>
</feature>
<keyword evidence="3 10" id="KW-0808">Transferase</keyword>
<proteinExistence type="predicted"/>
<keyword evidence="7" id="KW-0411">Iron-sulfur</keyword>
<keyword evidence="4" id="KW-0949">S-adenosyl-L-methionine</keyword>
<evidence type="ECO:0000256" key="3">
    <source>
        <dbReference type="ARBA" id="ARBA00022679"/>
    </source>
</evidence>
<dbReference type="SFLD" id="SFLDG01082">
    <property type="entry name" value="B12-binding_domain_containing"/>
    <property type="match status" value="1"/>
</dbReference>